<dbReference type="InterPro" id="IPR049680">
    <property type="entry name" value="FLVCR1-2_SLC49-like"/>
</dbReference>
<comment type="subcellular location">
    <subcellularLocation>
        <location evidence="1">Lysosome membrane</location>
        <topology evidence="1">Multi-pass membrane protein</topology>
    </subcellularLocation>
</comment>
<dbReference type="GO" id="GO:0005765">
    <property type="term" value="C:lysosomal membrane"/>
    <property type="evidence" value="ECO:0007669"/>
    <property type="project" value="UniProtKB-SubCell"/>
</dbReference>
<feature type="transmembrane region" description="Helical" evidence="11">
    <location>
        <begin position="38"/>
        <end position="58"/>
    </location>
</feature>
<evidence type="ECO:0000256" key="3">
    <source>
        <dbReference type="ARBA" id="ARBA00022448"/>
    </source>
</evidence>
<comment type="function">
    <text evidence="9">Mediates H(+)-dependent pyridoxine transport.</text>
</comment>
<keyword evidence="5 11" id="KW-1133">Transmembrane helix</keyword>
<evidence type="ECO:0000313" key="13">
    <source>
        <dbReference type="Proteomes" id="UP001346869"/>
    </source>
</evidence>
<keyword evidence="3" id="KW-0813">Transport</keyword>
<evidence type="ECO:0000256" key="7">
    <source>
        <dbReference type="ARBA" id="ARBA00023180"/>
    </source>
</evidence>
<dbReference type="PANTHER" id="PTHR10924">
    <property type="entry name" value="MAJOR FACILITATOR SUPERFAMILY PROTEIN-RELATED"/>
    <property type="match status" value="1"/>
</dbReference>
<keyword evidence="7" id="KW-0325">Glycoprotein</keyword>
<feature type="transmembrane region" description="Helical" evidence="11">
    <location>
        <begin position="78"/>
        <end position="97"/>
    </location>
</feature>
<dbReference type="FunFam" id="1.20.1250.20:FF:000162">
    <property type="entry name" value="disrupted in renal carcinoma protein 2"/>
    <property type="match status" value="1"/>
</dbReference>
<reference evidence="12 13" key="1">
    <citation type="journal article" date="2023" name="Genes (Basel)">
        <title>Chromosome-Level Genome Assembly and Circadian Gene Repertoire of the Patagonia Blennie Eleginops maclovinus-The Closest Ancestral Proxy of Antarctic Cryonotothenioids.</title>
        <authorList>
            <person name="Cheng C.C."/>
            <person name="Rivera-Colon A.G."/>
            <person name="Minhas B.F."/>
            <person name="Wilson L."/>
            <person name="Rayamajhi N."/>
            <person name="Vargas-Chacoff L."/>
            <person name="Catchen J.M."/>
        </authorList>
    </citation>
    <scope>NUCLEOTIDE SEQUENCE [LARGE SCALE GENOMIC DNA]</scope>
    <source>
        <strain evidence="12">JMC-PN-2008</strain>
    </source>
</reference>
<evidence type="ECO:0000313" key="12">
    <source>
        <dbReference type="EMBL" id="KAK5860648.1"/>
    </source>
</evidence>
<feature type="transmembrane region" description="Helical" evidence="11">
    <location>
        <begin position="214"/>
        <end position="236"/>
    </location>
</feature>
<dbReference type="PANTHER" id="PTHR10924:SF27">
    <property type="entry name" value="SOLUTE CARRIER FAMILY 49 MEMBER 4"/>
    <property type="match status" value="1"/>
</dbReference>
<evidence type="ECO:0000256" key="4">
    <source>
        <dbReference type="ARBA" id="ARBA00022692"/>
    </source>
</evidence>
<dbReference type="Pfam" id="PF07690">
    <property type="entry name" value="MFS_1"/>
    <property type="match status" value="1"/>
</dbReference>
<dbReference type="InterPro" id="IPR011701">
    <property type="entry name" value="MFS"/>
</dbReference>
<evidence type="ECO:0000256" key="11">
    <source>
        <dbReference type="SAM" id="Phobius"/>
    </source>
</evidence>
<reference evidence="12 13" key="2">
    <citation type="journal article" date="2023" name="Mol. Biol. Evol.">
        <title>Genomics of Secondarily Temperate Adaptation in the Only Non-Antarctic Icefish.</title>
        <authorList>
            <person name="Rivera-Colon A.G."/>
            <person name="Rayamajhi N."/>
            <person name="Minhas B.F."/>
            <person name="Madrigal G."/>
            <person name="Bilyk K.T."/>
            <person name="Yoon V."/>
            <person name="Hune M."/>
            <person name="Gregory S."/>
            <person name="Cheng C.H.C."/>
            <person name="Catchen J.M."/>
        </authorList>
    </citation>
    <scope>NUCLEOTIDE SEQUENCE [LARGE SCALE GENOMIC DNA]</scope>
    <source>
        <strain evidence="12">JMC-PN-2008</strain>
    </source>
</reference>
<evidence type="ECO:0000256" key="1">
    <source>
        <dbReference type="ARBA" id="ARBA00004155"/>
    </source>
</evidence>
<feature type="transmembrane region" description="Helical" evidence="11">
    <location>
        <begin position="143"/>
        <end position="162"/>
    </location>
</feature>
<feature type="transmembrane region" description="Helical" evidence="11">
    <location>
        <begin position="366"/>
        <end position="391"/>
    </location>
</feature>
<dbReference type="AlphaFoldDB" id="A0AAN8AMU0"/>
<dbReference type="Proteomes" id="UP001346869">
    <property type="component" value="Unassembled WGS sequence"/>
</dbReference>
<feature type="transmembrane region" description="Helical" evidence="11">
    <location>
        <begin position="104"/>
        <end position="123"/>
    </location>
</feature>
<dbReference type="Gene3D" id="1.20.1250.20">
    <property type="entry name" value="MFS general substrate transporter like domains"/>
    <property type="match status" value="1"/>
</dbReference>
<dbReference type="CDD" id="cd17397">
    <property type="entry name" value="MFS_DIRC2"/>
    <property type="match status" value="1"/>
</dbReference>
<evidence type="ECO:0000256" key="5">
    <source>
        <dbReference type="ARBA" id="ARBA00022989"/>
    </source>
</evidence>
<dbReference type="EMBL" id="JAUZQC010000013">
    <property type="protein sequence ID" value="KAK5860648.1"/>
    <property type="molecule type" value="Genomic_DNA"/>
</dbReference>
<keyword evidence="13" id="KW-1185">Reference proteome</keyword>
<evidence type="ECO:0000256" key="6">
    <source>
        <dbReference type="ARBA" id="ARBA00023136"/>
    </source>
</evidence>
<sequence length="464" mass="50518">MGAGPSTEAEREPLLVPSHAETITNSAPVNSRVYGRRWLVLTLFSLLALMQGMVWNFWGPIQNSAVHAFGFTKSDIAVLVLWGPVGFVPWLLFMWLMDKRGLRASLLLSGFLMLLGAALRSLPLTEQPLRRWFIHGGQFLNGLAGPTIMSAGPFLSTTWFAPDQRATATAVASLFSYLGGAASFIIGPLVVPAPNNTATATVTAGYENFIRDRIQMVMYAELAAIAVLFVAVLIYFPTRPPIPPSVAAASQRLSYRSSICRLLSNLRFLMIALAYAVPTGVIAGWTGVLDMVLTPAKVSQVNAGWIGFWSTVGGCVVGVAMARFADSIRGMLKLILVLMLAGASLSSTWFTLTCLSSFTHLPSTAAILYTSCILVGIFINSSVPIFFELFIETVYPVPEGITCGVVTFLGNLVTGLLLFFLSFYCTDLSWLNWCLTGSCLFSLVLILFFRESYDRLYLDVFVSV</sequence>
<dbReference type="GO" id="GO:0022857">
    <property type="term" value="F:transmembrane transporter activity"/>
    <property type="evidence" value="ECO:0007669"/>
    <property type="project" value="InterPro"/>
</dbReference>
<evidence type="ECO:0000256" key="8">
    <source>
        <dbReference type="ARBA" id="ARBA00023228"/>
    </source>
</evidence>
<feature type="transmembrane region" description="Helical" evidence="11">
    <location>
        <begin position="334"/>
        <end position="360"/>
    </location>
</feature>
<feature type="transmembrane region" description="Helical" evidence="11">
    <location>
        <begin position="305"/>
        <end position="322"/>
    </location>
</feature>
<proteinExistence type="inferred from homology"/>
<organism evidence="12 13">
    <name type="scientific">Eleginops maclovinus</name>
    <name type="common">Patagonian blennie</name>
    <name type="synonym">Eleginus maclovinus</name>
    <dbReference type="NCBI Taxonomy" id="56733"/>
    <lineage>
        <taxon>Eukaryota</taxon>
        <taxon>Metazoa</taxon>
        <taxon>Chordata</taxon>
        <taxon>Craniata</taxon>
        <taxon>Vertebrata</taxon>
        <taxon>Euteleostomi</taxon>
        <taxon>Actinopterygii</taxon>
        <taxon>Neopterygii</taxon>
        <taxon>Teleostei</taxon>
        <taxon>Neoteleostei</taxon>
        <taxon>Acanthomorphata</taxon>
        <taxon>Eupercaria</taxon>
        <taxon>Perciformes</taxon>
        <taxon>Notothenioidei</taxon>
        <taxon>Eleginopidae</taxon>
        <taxon>Eleginops</taxon>
    </lineage>
</organism>
<evidence type="ECO:0000256" key="10">
    <source>
        <dbReference type="ARBA" id="ARBA00048410"/>
    </source>
</evidence>
<comment type="catalytic activity">
    <reaction evidence="10">
        <text>pyridoxine(out) + n H(+)(out) = pyridoxine(in) + n H(+)(in)</text>
        <dbReference type="Rhea" id="RHEA:76203"/>
        <dbReference type="ChEBI" id="CHEBI:15378"/>
        <dbReference type="ChEBI" id="CHEBI:16709"/>
    </reaction>
</comment>
<feature type="transmembrane region" description="Helical" evidence="11">
    <location>
        <begin position="174"/>
        <end position="194"/>
    </location>
</feature>
<evidence type="ECO:0000256" key="2">
    <source>
        <dbReference type="ARBA" id="ARBA00008335"/>
    </source>
</evidence>
<keyword evidence="6 11" id="KW-0472">Membrane</keyword>
<dbReference type="InterPro" id="IPR049604">
    <property type="entry name" value="SLC49A4-like"/>
</dbReference>
<evidence type="ECO:0000256" key="9">
    <source>
        <dbReference type="ARBA" id="ARBA00037192"/>
    </source>
</evidence>
<dbReference type="InterPro" id="IPR036259">
    <property type="entry name" value="MFS_trans_sf"/>
</dbReference>
<accession>A0AAN8AMU0</accession>
<keyword evidence="8" id="KW-0458">Lysosome</keyword>
<name>A0AAN8AMU0_ELEMC</name>
<feature type="transmembrane region" description="Helical" evidence="11">
    <location>
        <begin position="430"/>
        <end position="449"/>
    </location>
</feature>
<comment type="caution">
    <text evidence="12">The sequence shown here is derived from an EMBL/GenBank/DDBJ whole genome shotgun (WGS) entry which is preliminary data.</text>
</comment>
<protein>
    <recommendedName>
        <fullName evidence="14">Solute carrier family 49 member 4</fullName>
    </recommendedName>
</protein>
<comment type="similarity">
    <text evidence="2">Belongs to the major facilitator superfamily.</text>
</comment>
<keyword evidence="4 11" id="KW-0812">Transmembrane</keyword>
<evidence type="ECO:0008006" key="14">
    <source>
        <dbReference type="Google" id="ProtNLM"/>
    </source>
</evidence>
<gene>
    <name evidence="12" type="ORF">PBY51_022110</name>
</gene>
<dbReference type="SUPFAM" id="SSF103473">
    <property type="entry name" value="MFS general substrate transporter"/>
    <property type="match status" value="1"/>
</dbReference>
<feature type="transmembrane region" description="Helical" evidence="11">
    <location>
        <begin position="403"/>
        <end position="424"/>
    </location>
</feature>
<feature type="transmembrane region" description="Helical" evidence="11">
    <location>
        <begin position="266"/>
        <end position="285"/>
    </location>
</feature>